<feature type="transmembrane region" description="Helical" evidence="6">
    <location>
        <begin position="40"/>
        <end position="66"/>
    </location>
</feature>
<dbReference type="InterPro" id="IPR050833">
    <property type="entry name" value="Poly_Biosynth_Transport"/>
</dbReference>
<feature type="transmembrane region" description="Helical" evidence="6">
    <location>
        <begin position="229"/>
        <end position="250"/>
    </location>
</feature>
<dbReference type="InterPro" id="IPR024923">
    <property type="entry name" value="PG_synth_SpoVB"/>
</dbReference>
<keyword evidence="3 6" id="KW-0812">Transmembrane</keyword>
<feature type="transmembrane region" description="Helical" evidence="6">
    <location>
        <begin position="470"/>
        <end position="495"/>
    </location>
</feature>
<name>A0A1H3ELS0_9BACI</name>
<gene>
    <name evidence="7" type="ORF">SAMN04488081_1291</name>
</gene>
<evidence type="ECO:0000256" key="3">
    <source>
        <dbReference type="ARBA" id="ARBA00022692"/>
    </source>
</evidence>
<evidence type="ECO:0000256" key="1">
    <source>
        <dbReference type="ARBA" id="ARBA00004651"/>
    </source>
</evidence>
<feature type="transmembrane region" description="Helical" evidence="6">
    <location>
        <begin position="437"/>
        <end position="458"/>
    </location>
</feature>
<sequence>MKTNGLMKGAVLLSASILLSKILGSFFRIPLQNIAGDSVLGIFSLVYPVYMVALTLSVAGIPLALSKLIAERDSLPEILKIHRTAKWLGALLGVSAFLIVNVLASPLATTLGGPSTLPAIRAVSFALLFAPSMAVYRGYFQGNGDMKPTALSQVMEQTVRVAVIIGAAYISVRMGMEASTTAGFVMTSSTVGVAASFLYLVFRYSKVPSARRKFTGTYTLEDFRVWSKYILKISLPIAFGTLTVPLLQFVDAVTIPAGLRADSNYLFGLYGRGLSLIQISTVFATAVIYPLLPAISHRLVTGDMTGVKQDIRNADKWNHLISWPAAAGFVVLALPLNVALFTDAAGTLVMAILGASSVFISFSIITTGILQGLGKGKQAAVVISTAAVLKLVLNLLLVPVFGLAGAAVINILVFALIYAGNALLVKKSVQLRLVPDRFLRLLGSTVLAVAAMAVPFLVFSPGVWARGEAFLFLLVALAAGITVYAGSLLALRVVSLRELKLLVKR</sequence>
<dbReference type="CDD" id="cd13124">
    <property type="entry name" value="MATE_SpoVB_like"/>
    <property type="match status" value="1"/>
</dbReference>
<dbReference type="PIRSF" id="PIRSF038958">
    <property type="entry name" value="PG_synth_SpoVB"/>
    <property type="match status" value="1"/>
</dbReference>
<dbReference type="PANTHER" id="PTHR30250">
    <property type="entry name" value="PST FAMILY PREDICTED COLANIC ACID TRANSPORTER"/>
    <property type="match status" value="1"/>
</dbReference>
<evidence type="ECO:0000256" key="2">
    <source>
        <dbReference type="ARBA" id="ARBA00022475"/>
    </source>
</evidence>
<keyword evidence="8" id="KW-1185">Reference proteome</keyword>
<protein>
    <submittedName>
        <fullName evidence="7">Membrane protein involved in the export of O-antigen and teichoic acid</fullName>
    </submittedName>
</protein>
<feature type="transmembrane region" description="Helical" evidence="6">
    <location>
        <begin position="182"/>
        <end position="202"/>
    </location>
</feature>
<evidence type="ECO:0000256" key="6">
    <source>
        <dbReference type="SAM" id="Phobius"/>
    </source>
</evidence>
<keyword evidence="2" id="KW-1003">Cell membrane</keyword>
<dbReference type="EMBL" id="FNOS01000003">
    <property type="protein sequence ID" value="SDX79692.1"/>
    <property type="molecule type" value="Genomic_DNA"/>
</dbReference>
<dbReference type="PANTHER" id="PTHR30250:SF29">
    <property type="entry name" value="POLYSACCHARIDE BIOSYNTHESIS PROTEIN C-TERMINAL DOMAIN-CONTAINING PROTEIN"/>
    <property type="match status" value="1"/>
</dbReference>
<evidence type="ECO:0000256" key="5">
    <source>
        <dbReference type="ARBA" id="ARBA00023136"/>
    </source>
</evidence>
<dbReference type="Pfam" id="PF01943">
    <property type="entry name" value="Polysacc_synt"/>
    <property type="match status" value="1"/>
</dbReference>
<feature type="transmembrane region" description="Helical" evidence="6">
    <location>
        <begin position="270"/>
        <end position="292"/>
    </location>
</feature>
<keyword evidence="5 6" id="KW-0472">Membrane</keyword>
<evidence type="ECO:0000256" key="4">
    <source>
        <dbReference type="ARBA" id="ARBA00022989"/>
    </source>
</evidence>
<comment type="caution">
    <text evidence="7">The sequence shown here is derived from an EMBL/GenBank/DDBJ whole genome shotgun (WGS) entry which is preliminary data.</text>
</comment>
<feature type="transmembrane region" description="Helical" evidence="6">
    <location>
        <begin position="379"/>
        <end position="397"/>
    </location>
</feature>
<reference evidence="7 8" key="1">
    <citation type="submission" date="2016-10" db="EMBL/GenBank/DDBJ databases">
        <authorList>
            <person name="Varghese N."/>
            <person name="Submissions S."/>
        </authorList>
    </citation>
    <scope>NUCLEOTIDE SEQUENCE [LARGE SCALE GENOMIC DNA]</scope>
    <source>
        <strain evidence="7 8">DSM 20748</strain>
    </source>
</reference>
<comment type="subcellular location">
    <subcellularLocation>
        <location evidence="1">Cell membrane</location>
        <topology evidence="1">Multi-pass membrane protein</topology>
    </subcellularLocation>
</comment>
<feature type="transmembrane region" description="Helical" evidence="6">
    <location>
        <begin position="403"/>
        <end position="425"/>
    </location>
</feature>
<evidence type="ECO:0000313" key="7">
    <source>
        <dbReference type="EMBL" id="SDX79692.1"/>
    </source>
</evidence>
<feature type="transmembrane region" description="Helical" evidence="6">
    <location>
        <begin position="87"/>
        <end position="107"/>
    </location>
</feature>
<feature type="transmembrane region" description="Helical" evidence="6">
    <location>
        <begin position="159"/>
        <end position="176"/>
    </location>
</feature>
<dbReference type="RefSeq" id="WP_176765428.1">
    <property type="nucleotide sequence ID" value="NZ_FNOS01000003.1"/>
</dbReference>
<dbReference type="Proteomes" id="UP000198647">
    <property type="component" value="Unassembled WGS sequence"/>
</dbReference>
<accession>A0A1H3ELS0</accession>
<organism evidence="7 8">
    <name type="scientific">Salimicrobium album</name>
    <dbReference type="NCBI Taxonomy" id="50717"/>
    <lineage>
        <taxon>Bacteria</taxon>
        <taxon>Bacillati</taxon>
        <taxon>Bacillota</taxon>
        <taxon>Bacilli</taxon>
        <taxon>Bacillales</taxon>
        <taxon>Bacillaceae</taxon>
        <taxon>Salimicrobium</taxon>
    </lineage>
</organism>
<feature type="transmembrane region" description="Helical" evidence="6">
    <location>
        <begin position="119"/>
        <end position="139"/>
    </location>
</feature>
<feature type="transmembrane region" description="Helical" evidence="6">
    <location>
        <begin position="320"/>
        <end position="342"/>
    </location>
</feature>
<dbReference type="InterPro" id="IPR002797">
    <property type="entry name" value="Polysacc_synth"/>
</dbReference>
<proteinExistence type="predicted"/>
<feature type="transmembrane region" description="Helical" evidence="6">
    <location>
        <begin position="348"/>
        <end position="370"/>
    </location>
</feature>
<keyword evidence="4 6" id="KW-1133">Transmembrane helix</keyword>
<evidence type="ECO:0000313" key="8">
    <source>
        <dbReference type="Proteomes" id="UP000198647"/>
    </source>
</evidence>